<keyword evidence="3" id="KW-0328">Glycosyltransferase</keyword>
<keyword evidence="5" id="KW-0378">Hydrolase</keyword>
<feature type="compositionally biased region" description="Low complexity" evidence="10">
    <location>
        <begin position="119"/>
        <end position="138"/>
    </location>
</feature>
<dbReference type="GO" id="GO:0071555">
    <property type="term" value="P:cell wall organization"/>
    <property type="evidence" value="ECO:0007669"/>
    <property type="project" value="UniProtKB-UniRule"/>
</dbReference>
<evidence type="ECO:0000256" key="2">
    <source>
        <dbReference type="ARBA" id="ARBA00005992"/>
    </source>
</evidence>
<dbReference type="Gene3D" id="3.10.350.10">
    <property type="entry name" value="LysM domain"/>
    <property type="match status" value="1"/>
</dbReference>
<dbReference type="KEGG" id="acae:HYG86_08910"/>
<evidence type="ECO:0000256" key="6">
    <source>
        <dbReference type="ARBA" id="ARBA00022960"/>
    </source>
</evidence>
<dbReference type="SMART" id="SM00257">
    <property type="entry name" value="LysM"/>
    <property type="match status" value="1"/>
</dbReference>
<keyword evidence="8 9" id="KW-0961">Cell wall biogenesis/degradation</keyword>
<comment type="similarity">
    <text evidence="2">Belongs to the YkuD family.</text>
</comment>
<dbReference type="RefSeq" id="WP_213168960.1">
    <property type="nucleotide sequence ID" value="NZ_CP058559.1"/>
</dbReference>
<keyword evidence="14" id="KW-1185">Reference proteome</keyword>
<dbReference type="SUPFAM" id="SSF141523">
    <property type="entry name" value="L,D-transpeptidase catalytic domain-like"/>
    <property type="match status" value="1"/>
</dbReference>
<dbReference type="PANTHER" id="PTHR30582:SF24">
    <property type="entry name" value="L,D-TRANSPEPTIDASE ERFK_SRFK-RELATED"/>
    <property type="match status" value="1"/>
</dbReference>
<dbReference type="GO" id="GO:0005576">
    <property type="term" value="C:extracellular region"/>
    <property type="evidence" value="ECO:0007669"/>
    <property type="project" value="TreeGrafter"/>
</dbReference>
<evidence type="ECO:0000256" key="4">
    <source>
        <dbReference type="ARBA" id="ARBA00022679"/>
    </source>
</evidence>
<dbReference type="SUPFAM" id="SSF54106">
    <property type="entry name" value="LysM domain"/>
    <property type="match status" value="1"/>
</dbReference>
<dbReference type="PROSITE" id="PS52029">
    <property type="entry name" value="LD_TPASE"/>
    <property type="match status" value="1"/>
</dbReference>
<evidence type="ECO:0000313" key="14">
    <source>
        <dbReference type="Proteomes" id="UP000516160"/>
    </source>
</evidence>
<name>A0A7G9W874_ALKCA</name>
<dbReference type="CDD" id="cd00118">
    <property type="entry name" value="LysM"/>
    <property type="match status" value="1"/>
</dbReference>
<organism evidence="13 14">
    <name type="scientific">Alkalicella caledoniensis</name>
    <dbReference type="NCBI Taxonomy" id="2731377"/>
    <lineage>
        <taxon>Bacteria</taxon>
        <taxon>Bacillati</taxon>
        <taxon>Bacillota</taxon>
        <taxon>Clostridia</taxon>
        <taxon>Eubacteriales</taxon>
        <taxon>Proteinivoracaceae</taxon>
        <taxon>Alkalicella</taxon>
    </lineage>
</organism>
<evidence type="ECO:0000259" key="12">
    <source>
        <dbReference type="PROSITE" id="PS52029"/>
    </source>
</evidence>
<feature type="active site" description="Nucleophile" evidence="9">
    <location>
        <position position="85"/>
    </location>
</feature>
<dbReference type="CDD" id="cd16913">
    <property type="entry name" value="YkuD_like"/>
    <property type="match status" value="1"/>
</dbReference>
<keyword evidence="4" id="KW-0808">Transferase</keyword>
<gene>
    <name evidence="13" type="ORF">HYG86_08910</name>
</gene>
<comment type="pathway">
    <text evidence="1 9">Cell wall biogenesis; peptidoglycan biosynthesis.</text>
</comment>
<evidence type="ECO:0000256" key="3">
    <source>
        <dbReference type="ARBA" id="ARBA00022676"/>
    </source>
</evidence>
<dbReference type="InterPro" id="IPR005490">
    <property type="entry name" value="LD_TPept_cat_dom"/>
</dbReference>
<evidence type="ECO:0000256" key="9">
    <source>
        <dbReference type="PROSITE-ProRule" id="PRU01373"/>
    </source>
</evidence>
<dbReference type="PROSITE" id="PS51782">
    <property type="entry name" value="LYSM"/>
    <property type="match status" value="1"/>
</dbReference>
<dbReference type="PANTHER" id="PTHR30582">
    <property type="entry name" value="L,D-TRANSPEPTIDASE"/>
    <property type="match status" value="1"/>
</dbReference>
<proteinExistence type="inferred from homology"/>
<dbReference type="Pfam" id="PF01476">
    <property type="entry name" value="LysM"/>
    <property type="match status" value="1"/>
</dbReference>
<dbReference type="Gene3D" id="2.40.440.10">
    <property type="entry name" value="L,D-transpeptidase catalytic domain-like"/>
    <property type="match status" value="1"/>
</dbReference>
<feature type="region of interest" description="Disordered" evidence="10">
    <location>
        <begin position="118"/>
        <end position="138"/>
    </location>
</feature>
<keyword evidence="7 9" id="KW-0573">Peptidoglycan synthesis</keyword>
<evidence type="ECO:0000313" key="13">
    <source>
        <dbReference type="EMBL" id="QNO14886.1"/>
    </source>
</evidence>
<dbReference type="AlphaFoldDB" id="A0A7G9W874"/>
<evidence type="ECO:0000256" key="10">
    <source>
        <dbReference type="SAM" id="MobiDB-lite"/>
    </source>
</evidence>
<feature type="active site" description="Proton donor/acceptor" evidence="9">
    <location>
        <position position="69"/>
    </location>
</feature>
<dbReference type="GO" id="GO:0071972">
    <property type="term" value="F:peptidoglycan L,D-transpeptidase activity"/>
    <property type="evidence" value="ECO:0007669"/>
    <property type="project" value="TreeGrafter"/>
</dbReference>
<evidence type="ECO:0000259" key="11">
    <source>
        <dbReference type="PROSITE" id="PS51782"/>
    </source>
</evidence>
<keyword evidence="6 9" id="KW-0133">Cell shape</keyword>
<protein>
    <submittedName>
        <fullName evidence="13">L,D-transpeptidase family protein</fullName>
    </submittedName>
</protein>
<dbReference type="InterPro" id="IPR036779">
    <property type="entry name" value="LysM_dom_sf"/>
</dbReference>
<evidence type="ECO:0000256" key="8">
    <source>
        <dbReference type="ARBA" id="ARBA00023316"/>
    </source>
</evidence>
<accession>A0A7G9W874</accession>
<dbReference type="InterPro" id="IPR050979">
    <property type="entry name" value="LD-transpeptidase"/>
</dbReference>
<feature type="domain" description="LysM" evidence="11">
    <location>
        <begin position="142"/>
        <end position="185"/>
    </location>
</feature>
<dbReference type="GO" id="GO:0018104">
    <property type="term" value="P:peptidoglycan-protein cross-linking"/>
    <property type="evidence" value="ECO:0007669"/>
    <property type="project" value="TreeGrafter"/>
</dbReference>
<feature type="domain" description="L,D-TPase catalytic" evidence="12">
    <location>
        <begin position="2"/>
        <end position="109"/>
    </location>
</feature>
<dbReference type="Proteomes" id="UP000516160">
    <property type="component" value="Chromosome"/>
</dbReference>
<dbReference type="InterPro" id="IPR018392">
    <property type="entry name" value="LysM"/>
</dbReference>
<sequence>MAKIIVSLTDRKLYVYLSNSLYGVYPVAIGKASTPTPLGEFKVIEKSINPGGALGTRWIGFTRERHGIHGNNNPSSIGSAASLGCVRMYNHDVEAIYPHIPMGSPIIVKEYFTDNNGASYHSPTNSPNNPNHSKSYNSGNEKVYTVMSGDSLWKISQRFSVSLNQLKSINNLTSDLIYPGQTLNIPN</sequence>
<dbReference type="GO" id="GO:0016757">
    <property type="term" value="F:glycosyltransferase activity"/>
    <property type="evidence" value="ECO:0007669"/>
    <property type="project" value="UniProtKB-KW"/>
</dbReference>
<dbReference type="InterPro" id="IPR038063">
    <property type="entry name" value="Transpep_catalytic_dom"/>
</dbReference>
<dbReference type="UniPathway" id="UPA00219"/>
<dbReference type="Pfam" id="PF03734">
    <property type="entry name" value="YkuD"/>
    <property type="match status" value="1"/>
</dbReference>
<dbReference type="EMBL" id="CP058559">
    <property type="protein sequence ID" value="QNO14886.1"/>
    <property type="molecule type" value="Genomic_DNA"/>
</dbReference>
<dbReference type="GO" id="GO:0008360">
    <property type="term" value="P:regulation of cell shape"/>
    <property type="evidence" value="ECO:0007669"/>
    <property type="project" value="UniProtKB-UniRule"/>
</dbReference>
<evidence type="ECO:0000256" key="1">
    <source>
        <dbReference type="ARBA" id="ARBA00004752"/>
    </source>
</evidence>
<evidence type="ECO:0000256" key="5">
    <source>
        <dbReference type="ARBA" id="ARBA00022801"/>
    </source>
</evidence>
<evidence type="ECO:0000256" key="7">
    <source>
        <dbReference type="ARBA" id="ARBA00022984"/>
    </source>
</evidence>
<reference evidence="13 14" key="1">
    <citation type="submission" date="2020-07" db="EMBL/GenBank/DDBJ databases">
        <title>Alkalicella. sp. LB2 genome.</title>
        <authorList>
            <person name="Postec A."/>
            <person name="Quemeneur M."/>
        </authorList>
    </citation>
    <scope>NUCLEOTIDE SEQUENCE [LARGE SCALE GENOMIC DNA]</scope>
    <source>
        <strain evidence="13 14">LB2</strain>
    </source>
</reference>